<dbReference type="Gene3D" id="3.40.710.10">
    <property type="entry name" value="DD-peptidase/beta-lactamase superfamily"/>
    <property type="match status" value="2"/>
</dbReference>
<reference evidence="3" key="1">
    <citation type="submission" date="2018-05" db="EMBL/GenBank/DDBJ databases">
        <authorList>
            <person name="Lanie J.A."/>
            <person name="Ng W.-L."/>
            <person name="Kazmierczak K.M."/>
            <person name="Andrzejewski T.M."/>
            <person name="Davidsen T.M."/>
            <person name="Wayne K.J."/>
            <person name="Tettelin H."/>
            <person name="Glass J.I."/>
            <person name="Rusch D."/>
            <person name="Podicherti R."/>
            <person name="Tsui H.-C.T."/>
            <person name="Winkler M.E."/>
        </authorList>
    </citation>
    <scope>NUCLEOTIDE SEQUENCE</scope>
</reference>
<name>A0A381ZSE4_9ZZZZ</name>
<protein>
    <recommendedName>
        <fullName evidence="4">D-alanyl-D-alanine carboxypeptidase/D-alanyl-D-alanine-endopeptidase</fullName>
    </recommendedName>
</protein>
<evidence type="ECO:0000256" key="2">
    <source>
        <dbReference type="ARBA" id="ARBA00022801"/>
    </source>
</evidence>
<gene>
    <name evidence="3" type="ORF">METZ01_LOCUS144537</name>
</gene>
<sequence length="393" mass="44035">VTKILFKIKVIFATVFLSIILLLPAEIRAQNPSPAQSFFTKAVGSILANSCLRKQNFGIKIHSLERDETLYSVHSGRPFVPASNVKLLTTAVALKRLGPDYRFKTRLYADKQIDKEVLKGDIHIKGFGDPNLVTEQMWLLVNELKSLPLREIRGDIIADDSFFDDNLRIKTWKKGGVEAYNAPLGSLSFNFNTVTVHVTPGKKPGDKPVVVVDPDIEFIRVENRARTVPKSKRSRLIVNRIDRGIHNEITVSGVISIDHLRETYYLNITRPTYYAAKVFRAYLRQSGIKVTGKVRLGIVPEGTDELLNHESMPLSLTLRGLNKFSNNFVAEQILKTIGAEIYGSPGTTLNGLRVMDEYMGSLKYNPKEFSISDGSGLSRKNRLSPDQIVSVLH</sequence>
<evidence type="ECO:0008006" key="4">
    <source>
        <dbReference type="Google" id="ProtNLM"/>
    </source>
</evidence>
<proteinExistence type="inferred from homology"/>
<feature type="non-terminal residue" evidence="3">
    <location>
        <position position="1"/>
    </location>
</feature>
<feature type="non-terminal residue" evidence="3">
    <location>
        <position position="393"/>
    </location>
</feature>
<evidence type="ECO:0000313" key="3">
    <source>
        <dbReference type="EMBL" id="SVA91683.1"/>
    </source>
</evidence>
<dbReference type="GO" id="GO:0000270">
    <property type="term" value="P:peptidoglycan metabolic process"/>
    <property type="evidence" value="ECO:0007669"/>
    <property type="project" value="TreeGrafter"/>
</dbReference>
<dbReference type="InterPro" id="IPR012338">
    <property type="entry name" value="Beta-lactam/transpept-like"/>
</dbReference>
<dbReference type="Gene3D" id="3.50.80.20">
    <property type="entry name" value="D-Ala-D-Ala carboxypeptidase C, peptidase S13"/>
    <property type="match status" value="1"/>
</dbReference>
<dbReference type="PANTHER" id="PTHR30023:SF0">
    <property type="entry name" value="PENICILLIN-SENSITIVE CARBOXYPEPTIDASE A"/>
    <property type="match status" value="1"/>
</dbReference>
<dbReference type="EMBL" id="UINC01022320">
    <property type="protein sequence ID" value="SVA91683.1"/>
    <property type="molecule type" value="Genomic_DNA"/>
</dbReference>
<organism evidence="3">
    <name type="scientific">marine metagenome</name>
    <dbReference type="NCBI Taxonomy" id="408172"/>
    <lineage>
        <taxon>unclassified sequences</taxon>
        <taxon>metagenomes</taxon>
        <taxon>ecological metagenomes</taxon>
    </lineage>
</organism>
<dbReference type="Pfam" id="PF02113">
    <property type="entry name" value="Peptidase_S13"/>
    <property type="match status" value="1"/>
</dbReference>
<dbReference type="SUPFAM" id="SSF56601">
    <property type="entry name" value="beta-lactamase/transpeptidase-like"/>
    <property type="match status" value="1"/>
</dbReference>
<dbReference type="GO" id="GO:0006508">
    <property type="term" value="P:proteolysis"/>
    <property type="evidence" value="ECO:0007669"/>
    <property type="project" value="InterPro"/>
</dbReference>
<evidence type="ECO:0000256" key="1">
    <source>
        <dbReference type="ARBA" id="ARBA00006096"/>
    </source>
</evidence>
<comment type="similarity">
    <text evidence="1">Belongs to the peptidase S13 family.</text>
</comment>
<dbReference type="InterPro" id="IPR000667">
    <property type="entry name" value="Peptidase_S13"/>
</dbReference>
<accession>A0A381ZSE4</accession>
<dbReference type="NCBIfam" id="TIGR00666">
    <property type="entry name" value="PBP4"/>
    <property type="match status" value="1"/>
</dbReference>
<dbReference type="PANTHER" id="PTHR30023">
    <property type="entry name" value="D-ALANYL-D-ALANINE CARBOXYPEPTIDASE"/>
    <property type="match status" value="1"/>
</dbReference>
<dbReference type="AlphaFoldDB" id="A0A381ZSE4"/>
<keyword evidence="2" id="KW-0378">Hydrolase</keyword>
<dbReference type="GO" id="GO:0004185">
    <property type="term" value="F:serine-type carboxypeptidase activity"/>
    <property type="evidence" value="ECO:0007669"/>
    <property type="project" value="InterPro"/>
</dbReference>
<dbReference type="PRINTS" id="PR00922">
    <property type="entry name" value="DADACBPTASE3"/>
</dbReference>